<sequence>MAADSDGALAQMADAIEARQIRSAHVVHGVAVDMLGRSDDLTRGELLFLVRRLRESLTETLAIAASRAQRLGLED</sequence>
<evidence type="ECO:0000313" key="2">
    <source>
        <dbReference type="Proteomes" id="UP000670475"/>
    </source>
</evidence>
<comment type="caution">
    <text evidence="1">The sequence shown here is derived from an EMBL/GenBank/DDBJ whole genome shotgun (WGS) entry which is preliminary data.</text>
</comment>
<organism evidence="1 2">
    <name type="scientific">Streptomyces montanisoli</name>
    <dbReference type="NCBI Taxonomy" id="2798581"/>
    <lineage>
        <taxon>Bacteria</taxon>
        <taxon>Bacillati</taxon>
        <taxon>Actinomycetota</taxon>
        <taxon>Actinomycetes</taxon>
        <taxon>Kitasatosporales</taxon>
        <taxon>Streptomycetaceae</taxon>
        <taxon>Streptomyces</taxon>
    </lineage>
</organism>
<keyword evidence="2" id="KW-1185">Reference proteome</keyword>
<accession>A0A940MAW5</accession>
<dbReference type="EMBL" id="JAGIQL010000076">
    <property type="protein sequence ID" value="MBP0459539.1"/>
    <property type="molecule type" value="Genomic_DNA"/>
</dbReference>
<evidence type="ECO:0000313" key="1">
    <source>
        <dbReference type="EMBL" id="MBP0459539.1"/>
    </source>
</evidence>
<dbReference type="Proteomes" id="UP000670475">
    <property type="component" value="Unassembled WGS sequence"/>
</dbReference>
<dbReference type="RefSeq" id="WP_209341465.1">
    <property type="nucleotide sequence ID" value="NZ_JAGIQL010000076.1"/>
</dbReference>
<gene>
    <name evidence="1" type="ORF">JFN87_18820</name>
</gene>
<dbReference type="AlphaFoldDB" id="A0A940MAW5"/>
<reference evidence="1" key="1">
    <citation type="submission" date="2021-03" db="EMBL/GenBank/DDBJ databases">
        <title>Whole genome sequence of Streptomyces bomunensis MMS17-BM035.</title>
        <authorList>
            <person name="Lee J.H."/>
        </authorList>
    </citation>
    <scope>NUCLEOTIDE SEQUENCE</scope>
    <source>
        <strain evidence="1">MMS17-BM035</strain>
    </source>
</reference>
<proteinExistence type="predicted"/>
<name>A0A940MAW5_9ACTN</name>
<protein>
    <submittedName>
        <fullName evidence="1">Uncharacterized protein</fullName>
    </submittedName>
</protein>